<dbReference type="InterPro" id="IPR029044">
    <property type="entry name" value="Nucleotide-diphossugar_trans"/>
</dbReference>
<evidence type="ECO:0000259" key="1">
    <source>
        <dbReference type="Pfam" id="PF00535"/>
    </source>
</evidence>
<evidence type="ECO:0000313" key="2">
    <source>
        <dbReference type="EMBL" id="PWJ31992.1"/>
    </source>
</evidence>
<dbReference type="SUPFAM" id="SSF53448">
    <property type="entry name" value="Nucleotide-diphospho-sugar transferases"/>
    <property type="match status" value="1"/>
</dbReference>
<comment type="caution">
    <text evidence="2">The sequence shown here is derived from an EMBL/GenBank/DDBJ whole genome shotgun (WGS) entry which is preliminary data.</text>
</comment>
<dbReference type="InterPro" id="IPR001173">
    <property type="entry name" value="Glyco_trans_2-like"/>
</dbReference>
<proteinExistence type="predicted"/>
<dbReference type="AlphaFoldDB" id="A0A2Y9B7G9"/>
<keyword evidence="3" id="KW-1185">Reference proteome</keyword>
<feature type="domain" description="Glycosyltransferase 2-like" evidence="1">
    <location>
        <begin position="4"/>
        <end position="134"/>
    </location>
</feature>
<name>A0A2Y9B7G9_9FIRM</name>
<dbReference type="PANTHER" id="PTHR22916:SF3">
    <property type="entry name" value="UDP-GLCNAC:BETAGAL BETA-1,3-N-ACETYLGLUCOSAMINYLTRANSFERASE-LIKE PROTEIN 1"/>
    <property type="match status" value="1"/>
</dbReference>
<dbReference type="Proteomes" id="UP000245845">
    <property type="component" value="Unassembled WGS sequence"/>
</dbReference>
<keyword evidence="2" id="KW-0808">Transferase</keyword>
<evidence type="ECO:0000313" key="3">
    <source>
        <dbReference type="Proteomes" id="UP000245845"/>
    </source>
</evidence>
<dbReference type="RefSeq" id="WP_109729367.1">
    <property type="nucleotide sequence ID" value="NZ_BAAACK010000007.1"/>
</dbReference>
<protein>
    <submittedName>
        <fullName evidence="2">GT2 family glycosyltransferase</fullName>
    </submittedName>
</protein>
<organism evidence="2 3">
    <name type="scientific">Faecalicatena orotica</name>
    <dbReference type="NCBI Taxonomy" id="1544"/>
    <lineage>
        <taxon>Bacteria</taxon>
        <taxon>Bacillati</taxon>
        <taxon>Bacillota</taxon>
        <taxon>Clostridia</taxon>
        <taxon>Lachnospirales</taxon>
        <taxon>Lachnospiraceae</taxon>
        <taxon>Faecalicatena</taxon>
    </lineage>
</organism>
<dbReference type="OrthoDB" id="2065917at2"/>
<dbReference type="EMBL" id="QGDL01000001">
    <property type="protein sequence ID" value="PWJ31992.1"/>
    <property type="molecule type" value="Genomic_DNA"/>
</dbReference>
<gene>
    <name evidence="2" type="ORF">A8806_101279</name>
</gene>
<dbReference type="GO" id="GO:0016758">
    <property type="term" value="F:hexosyltransferase activity"/>
    <property type="evidence" value="ECO:0007669"/>
    <property type="project" value="UniProtKB-ARBA"/>
</dbReference>
<accession>A0A2Y9B7G9</accession>
<dbReference type="PANTHER" id="PTHR22916">
    <property type="entry name" value="GLYCOSYLTRANSFERASE"/>
    <property type="match status" value="1"/>
</dbReference>
<reference evidence="2 3" key="1">
    <citation type="submission" date="2018-05" db="EMBL/GenBank/DDBJ databases">
        <title>The Hungate 1000. A catalogue of reference genomes from the rumen microbiome.</title>
        <authorList>
            <person name="Kelly W."/>
        </authorList>
    </citation>
    <scope>NUCLEOTIDE SEQUENCE [LARGE SCALE GENOMIC DNA]</scope>
    <source>
        <strain evidence="2 3">NLAE-zl-C242</strain>
    </source>
</reference>
<sequence>MKCSIVVLTYNSQLEKLFQTLKSILNQQNLHEIEIVVSDDGSKNNYFKEIITFFKEHEFENYKLISSEINKGTVENFYAGVEAAKGEYIKGLGCGDLLFESNTVTKVCTYMEENAEKIVFGLLKAFKIVDRELNYWDCTIPMDIKAFKKENQNQIKRNIVAWGKLISGASIFWEKNSLMELLNEIKGRVKYCEDYIQIIALVKGIKISFYDENVVWYEMGEGISTSNSPIWQKRIKNDYDSLFMYMEQKYPDNEYVLKRVRKLRIGGYPKLIRGIIKFLIDPGMFFISVRTKLQQKRGYYFGKNVKGFLN</sequence>
<dbReference type="Pfam" id="PF00535">
    <property type="entry name" value="Glycos_transf_2"/>
    <property type="match status" value="1"/>
</dbReference>
<dbReference type="Gene3D" id="3.90.550.10">
    <property type="entry name" value="Spore Coat Polysaccharide Biosynthesis Protein SpsA, Chain A"/>
    <property type="match status" value="1"/>
</dbReference>